<reference evidence="1 2" key="2">
    <citation type="submission" date="2017-10" db="EMBL/GenBank/DDBJ databases">
        <title>Extensive intraspecific genome diversity in a model arbuscular mycorrhizal fungus.</title>
        <authorList>
            <person name="Chen E.C.H."/>
            <person name="Morin E."/>
            <person name="Baudet D."/>
            <person name="Noel J."/>
            <person name="Ndikumana S."/>
            <person name="Charron P."/>
            <person name="St-Onge C."/>
            <person name="Giorgi J."/>
            <person name="Grigoriev I.V."/>
            <person name="Roux C."/>
            <person name="Martin F.M."/>
            <person name="Corradi N."/>
        </authorList>
    </citation>
    <scope>NUCLEOTIDE SEQUENCE [LARGE SCALE GENOMIC DNA]</scope>
    <source>
        <strain evidence="1 2">C2</strain>
    </source>
</reference>
<name>A0A2N1M5X3_9GLOM</name>
<sequence>METVTLNRLIQQDSKFAKPFEDKCVENKRLIKTLKQNIYDQDFNECTKSLKDLKDNTKQVINIMEQQRVVSNDLIDLSKRLLDKLEIKNALSEYRDWISFFNKRLRGQVGDFNVWSKAQSAIYNKVENSIANYSTSERDYVLQLETVLTNVHMTLEEYEILILMKFKSNCEFHGDRSKTRTEAKEKLNSFPNNMEGFKNALEKLFVALDLFESGNN</sequence>
<dbReference type="EMBL" id="LLXL01004823">
    <property type="protein sequence ID" value="PKK57031.1"/>
    <property type="molecule type" value="Genomic_DNA"/>
</dbReference>
<dbReference type="VEuPathDB" id="FungiDB:FUN_006611"/>
<accession>A0A2N1M5X3</accession>
<proteinExistence type="predicted"/>
<dbReference type="AlphaFoldDB" id="A0A2N1M5X3"/>
<dbReference type="OrthoDB" id="2319706at2759"/>
<reference evidence="1 2" key="1">
    <citation type="submission" date="2016-04" db="EMBL/GenBank/DDBJ databases">
        <title>Genome analyses suggest a sexual origin of heterokaryosis in a supposedly ancient asexual fungus.</title>
        <authorList>
            <person name="Ropars J."/>
            <person name="Sedzielewska K."/>
            <person name="Noel J."/>
            <person name="Charron P."/>
            <person name="Farinelli L."/>
            <person name="Marton T."/>
            <person name="Kruger M."/>
            <person name="Pelin A."/>
            <person name="Brachmann A."/>
            <person name="Corradi N."/>
        </authorList>
    </citation>
    <scope>NUCLEOTIDE SEQUENCE [LARGE SCALE GENOMIC DNA]</scope>
    <source>
        <strain evidence="1 2">C2</strain>
    </source>
</reference>
<evidence type="ECO:0000313" key="1">
    <source>
        <dbReference type="EMBL" id="PKK57031.1"/>
    </source>
</evidence>
<gene>
    <name evidence="1" type="ORF">RhiirC2_798790</name>
</gene>
<protein>
    <submittedName>
        <fullName evidence="1">Uncharacterized protein</fullName>
    </submittedName>
</protein>
<dbReference type="VEuPathDB" id="FungiDB:RhiirA1_543347"/>
<dbReference type="Proteomes" id="UP000233469">
    <property type="component" value="Unassembled WGS sequence"/>
</dbReference>
<organism evidence="1 2">
    <name type="scientific">Rhizophagus irregularis</name>
    <dbReference type="NCBI Taxonomy" id="588596"/>
    <lineage>
        <taxon>Eukaryota</taxon>
        <taxon>Fungi</taxon>
        <taxon>Fungi incertae sedis</taxon>
        <taxon>Mucoromycota</taxon>
        <taxon>Glomeromycotina</taxon>
        <taxon>Glomeromycetes</taxon>
        <taxon>Glomerales</taxon>
        <taxon>Glomeraceae</taxon>
        <taxon>Rhizophagus</taxon>
    </lineage>
</organism>
<evidence type="ECO:0000313" key="2">
    <source>
        <dbReference type="Proteomes" id="UP000233469"/>
    </source>
</evidence>
<comment type="caution">
    <text evidence="1">The sequence shown here is derived from an EMBL/GenBank/DDBJ whole genome shotgun (WGS) entry which is preliminary data.</text>
</comment>
<dbReference type="VEuPathDB" id="FungiDB:RhiirFUN_015059"/>